<dbReference type="AlphaFoldDB" id="A0A6P6DI49"/>
<dbReference type="GO" id="GO:0005788">
    <property type="term" value="C:endoplasmic reticulum lumen"/>
    <property type="evidence" value="ECO:0007669"/>
    <property type="project" value="UniProtKB-SubCell"/>
</dbReference>
<keyword evidence="3 6" id="KW-0256">Endoplasmic reticulum</keyword>
<dbReference type="CTD" id="27248"/>
<keyword evidence="8" id="KW-1185">Reference proteome</keyword>
<proteinExistence type="inferred from homology"/>
<comment type="function">
    <text evidence="5">Probable lectin that binds selectively to improperly folded lumenal proteins. May function in endoplasmic reticulum quality control and endoplasmic reticulum-associated degradation (ERAD) of both non-glycosylated proteins and glycoproteins.</text>
</comment>
<dbReference type="GO" id="GO:0030970">
    <property type="term" value="P:retrograde protein transport, ER to cytosol"/>
    <property type="evidence" value="ECO:0007669"/>
    <property type="project" value="TreeGrafter"/>
</dbReference>
<dbReference type="InterPro" id="IPR012913">
    <property type="entry name" value="OS9-like_dom"/>
</dbReference>
<dbReference type="GO" id="GO:0030246">
    <property type="term" value="F:carbohydrate binding"/>
    <property type="evidence" value="ECO:0007669"/>
    <property type="project" value="UniProtKB-UniRule"/>
</dbReference>
<evidence type="ECO:0000256" key="4">
    <source>
        <dbReference type="ARBA" id="ARBA00023157"/>
    </source>
</evidence>
<name>A0A6P6DI49_OCTDE</name>
<protein>
    <recommendedName>
        <fullName evidence="6">Endoplasmic reticulum lectin</fullName>
    </recommendedName>
</protein>
<evidence type="ECO:0000256" key="3">
    <source>
        <dbReference type="ARBA" id="ARBA00022824"/>
    </source>
</evidence>
<dbReference type="InterPro" id="IPR044865">
    <property type="entry name" value="MRH_dom"/>
</dbReference>
<evidence type="ECO:0000313" key="8">
    <source>
        <dbReference type="Proteomes" id="UP000515203"/>
    </source>
</evidence>
<keyword evidence="6" id="KW-0430">Lectin</keyword>
<gene>
    <name evidence="9" type="primary">Erlec1</name>
</gene>
<dbReference type="FunFam" id="2.70.130.10:FF:000001">
    <property type="entry name" value="Endoplasmic reticulum lectin 1"/>
    <property type="match status" value="1"/>
</dbReference>
<dbReference type="PANTHER" id="PTHR15414">
    <property type="entry name" value="OS-9-RELATED"/>
    <property type="match status" value="1"/>
</dbReference>
<feature type="domain" description="MRH" evidence="7">
    <location>
        <begin position="222"/>
        <end position="349"/>
    </location>
</feature>
<dbReference type="GeneID" id="101562808"/>
<keyword evidence="4" id="KW-1015">Disulfide bond</keyword>
<dbReference type="SUPFAM" id="SSF50911">
    <property type="entry name" value="Mannose 6-phosphate receptor domain"/>
    <property type="match status" value="2"/>
</dbReference>
<sequence length="363" mass="41229">MTTTHKEKYKCILPLVTSGDEEEEKDYKGPSPRELLEPLFKQSSCSYRIPTKNIEGQMTPYYPVGMGNGTPCSLKQNRPRSSTVMYICHPESKHEILSVAEVTTCEYEVVILTPLLCNHPKYRFRASPVNDIFCQSLPGSPFKPLTLRQLEQQEEILRVPFRRSKEDFVLARQEDLQSTKEERLPAVHKPVAVGAQPVLTVGTTHISKLTDDQLIKEFLSGSYCFHGGVGWWKYEFCYGRHVHQYHEDKDSGKTSVVVGTWSQEEHIEWAKKNTARAYHLQDDGTQTVRMVSHFYGNGDVCDITDKPRQVTVKLKCKESDSAHAVTVYMLEPRACQYILGVESPVICKILDTADENGLLSLPN</sequence>
<keyword evidence="2" id="KW-0732">Signal</keyword>
<dbReference type="InterPro" id="IPR045149">
    <property type="entry name" value="OS-9-like"/>
</dbReference>
<dbReference type="Gene3D" id="2.70.130.10">
    <property type="entry name" value="Mannose-6-phosphate receptor binding domain"/>
    <property type="match status" value="2"/>
</dbReference>
<dbReference type="Pfam" id="PF07915">
    <property type="entry name" value="PRKCSH"/>
    <property type="match status" value="1"/>
</dbReference>
<accession>A0A6P6DI49</accession>
<dbReference type="Proteomes" id="UP000515203">
    <property type="component" value="Unplaced"/>
</dbReference>
<evidence type="ECO:0000259" key="7">
    <source>
        <dbReference type="PROSITE" id="PS51914"/>
    </source>
</evidence>
<dbReference type="PANTHER" id="PTHR15414:SF0">
    <property type="entry name" value="ENDOPLASMIC RETICULUM LECTIN 1"/>
    <property type="match status" value="1"/>
</dbReference>
<dbReference type="RefSeq" id="XP_023559328.1">
    <property type="nucleotide sequence ID" value="XM_023703560.1"/>
</dbReference>
<reference evidence="9" key="1">
    <citation type="submission" date="2025-08" db="UniProtKB">
        <authorList>
            <consortium name="RefSeq"/>
        </authorList>
    </citation>
    <scope>IDENTIFICATION</scope>
</reference>
<evidence type="ECO:0000256" key="6">
    <source>
        <dbReference type="RuleBase" id="RU369099"/>
    </source>
</evidence>
<dbReference type="GO" id="GO:0030968">
    <property type="term" value="P:endoplasmic reticulum unfolded protein response"/>
    <property type="evidence" value="ECO:0007669"/>
    <property type="project" value="UniProtKB-UniRule"/>
</dbReference>
<dbReference type="InterPro" id="IPR009011">
    <property type="entry name" value="Man6P_isomerase_rcpt-bd_dom_sf"/>
</dbReference>
<evidence type="ECO:0000256" key="2">
    <source>
        <dbReference type="ARBA" id="ARBA00022729"/>
    </source>
</evidence>
<evidence type="ECO:0000256" key="5">
    <source>
        <dbReference type="ARBA" id="ARBA00037585"/>
    </source>
</evidence>
<comment type="function">
    <text evidence="6">Lectin involved in the quality control of the secretory pathway. As a member of the endoplasmic reticulum-associated degradation lumenal (ERAD-L) surveillance system, targets misfolded endoplasmic reticulum lumenal glycoproteins for degradation.</text>
</comment>
<feature type="domain" description="MRH" evidence="7">
    <location>
        <begin position="1"/>
        <end position="119"/>
    </location>
</feature>
<comment type="similarity">
    <text evidence="6">Belongs to the OS-9 family.</text>
</comment>
<comment type="subcellular location">
    <subcellularLocation>
        <location evidence="1 6">Endoplasmic reticulum lumen</location>
    </subcellularLocation>
</comment>
<evidence type="ECO:0000313" key="9">
    <source>
        <dbReference type="RefSeq" id="XP_023559328.1"/>
    </source>
</evidence>
<organism evidence="8 9">
    <name type="scientific">Octodon degus</name>
    <name type="common">Degu</name>
    <name type="synonym">Sciurus degus</name>
    <dbReference type="NCBI Taxonomy" id="10160"/>
    <lineage>
        <taxon>Eukaryota</taxon>
        <taxon>Metazoa</taxon>
        <taxon>Chordata</taxon>
        <taxon>Craniata</taxon>
        <taxon>Vertebrata</taxon>
        <taxon>Euteleostomi</taxon>
        <taxon>Mammalia</taxon>
        <taxon>Eutheria</taxon>
        <taxon>Euarchontoglires</taxon>
        <taxon>Glires</taxon>
        <taxon>Rodentia</taxon>
        <taxon>Hystricomorpha</taxon>
        <taxon>Octodontidae</taxon>
        <taxon>Octodon</taxon>
    </lineage>
</organism>
<dbReference type="PROSITE" id="PS51914">
    <property type="entry name" value="MRH"/>
    <property type="match status" value="2"/>
</dbReference>
<evidence type="ECO:0000256" key="1">
    <source>
        <dbReference type="ARBA" id="ARBA00004319"/>
    </source>
</evidence>